<dbReference type="CDD" id="cd02208">
    <property type="entry name" value="cupin_RmlC-like"/>
    <property type="match status" value="1"/>
</dbReference>
<gene>
    <name evidence="1" type="ORF">ABIA69_004367</name>
</gene>
<proteinExistence type="predicted"/>
<dbReference type="Proteomes" id="UP001549363">
    <property type="component" value="Unassembled WGS sequence"/>
</dbReference>
<protein>
    <submittedName>
        <fullName evidence="1">Quercetin dioxygenase-like cupin family protein</fullName>
    </submittedName>
</protein>
<dbReference type="EMBL" id="JBEPSB010000032">
    <property type="protein sequence ID" value="MET4563174.1"/>
    <property type="molecule type" value="Genomic_DNA"/>
</dbReference>
<keyword evidence="2" id="KW-1185">Reference proteome</keyword>
<dbReference type="InterPro" id="IPR011051">
    <property type="entry name" value="RmlC_Cupin_sf"/>
</dbReference>
<dbReference type="InterPro" id="IPR014710">
    <property type="entry name" value="RmlC-like_jellyroll"/>
</dbReference>
<organism evidence="1 2">
    <name type="scientific">Lysinibacillus parviboronicapiens</name>
    <dbReference type="NCBI Taxonomy" id="436516"/>
    <lineage>
        <taxon>Bacteria</taxon>
        <taxon>Bacillati</taxon>
        <taxon>Bacillota</taxon>
        <taxon>Bacilli</taxon>
        <taxon>Bacillales</taxon>
        <taxon>Bacillaceae</taxon>
        <taxon>Lysinibacillus</taxon>
    </lineage>
</organism>
<dbReference type="SUPFAM" id="SSF51182">
    <property type="entry name" value="RmlC-like cupins"/>
    <property type="match status" value="1"/>
</dbReference>
<evidence type="ECO:0000313" key="2">
    <source>
        <dbReference type="Proteomes" id="UP001549363"/>
    </source>
</evidence>
<reference evidence="1 2" key="1">
    <citation type="submission" date="2024-06" db="EMBL/GenBank/DDBJ databases">
        <title>Sorghum-associated microbial communities from plants grown in Nebraska, USA.</title>
        <authorList>
            <person name="Schachtman D."/>
        </authorList>
    </citation>
    <scope>NUCLEOTIDE SEQUENCE [LARGE SCALE GENOMIC DNA]</scope>
    <source>
        <strain evidence="1 2">736</strain>
    </source>
</reference>
<dbReference type="RefSeq" id="WP_354473066.1">
    <property type="nucleotide sequence ID" value="NZ_JBEPSB010000032.1"/>
</dbReference>
<accession>A0ABV2PQD3</accession>
<comment type="caution">
    <text evidence="1">The sequence shown here is derived from an EMBL/GenBank/DDBJ whole genome shotgun (WGS) entry which is preliminary data.</text>
</comment>
<sequence length="115" mass="12526">MEIYKFTMDDGKTIDNYNSVAAFYTKIMKTVEPTNIGLVYIEPGGVIGHHEAPVAQLFVVIQGDGWVSGEDRKKILLRNGEGVLWQTGQGHASGSDTGLTALVIQAKHIEIPSIK</sequence>
<dbReference type="Gene3D" id="2.60.120.10">
    <property type="entry name" value="Jelly Rolls"/>
    <property type="match status" value="1"/>
</dbReference>
<name>A0ABV2PQD3_9BACI</name>
<evidence type="ECO:0000313" key="1">
    <source>
        <dbReference type="EMBL" id="MET4563174.1"/>
    </source>
</evidence>